<evidence type="ECO:0000313" key="2">
    <source>
        <dbReference type="EMBL" id="KAK2101966.1"/>
    </source>
</evidence>
<protein>
    <submittedName>
        <fullName evidence="2">R3H domain-containing protein 2</fullName>
    </submittedName>
</protein>
<gene>
    <name evidence="2" type="primary">R3HDM2_4</name>
    <name evidence="2" type="ORF">P7K49_019633</name>
</gene>
<dbReference type="PANTHER" id="PTHR15672:SF13">
    <property type="entry name" value="R3H DOMAIN-CONTAINING PROTEIN 2"/>
    <property type="match status" value="1"/>
</dbReference>
<reference evidence="2 3" key="1">
    <citation type="submission" date="2023-05" db="EMBL/GenBank/DDBJ databases">
        <title>B98-5 Cell Line De Novo Hybrid Assembly: An Optical Mapping Approach.</title>
        <authorList>
            <person name="Kananen K."/>
            <person name="Auerbach J.A."/>
            <person name="Kautto E."/>
            <person name="Blachly J.S."/>
        </authorList>
    </citation>
    <scope>NUCLEOTIDE SEQUENCE [LARGE SCALE GENOMIC DNA]</scope>
    <source>
        <strain evidence="2">B95-8</strain>
        <tissue evidence="2">Cell line</tissue>
    </source>
</reference>
<evidence type="ECO:0000313" key="3">
    <source>
        <dbReference type="Proteomes" id="UP001266305"/>
    </source>
</evidence>
<feature type="region of interest" description="Disordered" evidence="1">
    <location>
        <begin position="48"/>
        <end position="98"/>
    </location>
</feature>
<feature type="compositionally biased region" description="Basic residues" evidence="1">
    <location>
        <begin position="74"/>
        <end position="89"/>
    </location>
</feature>
<comment type="caution">
    <text evidence="2">The sequence shown here is derived from an EMBL/GenBank/DDBJ whole genome shotgun (WGS) entry which is preliminary data.</text>
</comment>
<feature type="compositionally biased region" description="Basic and acidic residues" evidence="1">
    <location>
        <begin position="130"/>
        <end position="155"/>
    </location>
</feature>
<dbReference type="Proteomes" id="UP001266305">
    <property type="component" value="Unassembled WGS sequence"/>
</dbReference>
<feature type="region of interest" description="Disordered" evidence="1">
    <location>
        <begin position="125"/>
        <end position="163"/>
    </location>
</feature>
<proteinExistence type="predicted"/>
<dbReference type="InterPro" id="IPR051937">
    <property type="entry name" value="R3H_domain_containing"/>
</dbReference>
<keyword evidence="3" id="KW-1185">Reference proteome</keyword>
<dbReference type="EMBL" id="JASSZA010000009">
    <property type="protein sequence ID" value="KAK2101966.1"/>
    <property type="molecule type" value="Genomic_DNA"/>
</dbReference>
<dbReference type="PANTHER" id="PTHR15672">
    <property type="entry name" value="CAMP-REGULATED PHOSPHOPROTEIN 21 RELATED R3H DOMAIN CONTAINING PROTEIN"/>
    <property type="match status" value="1"/>
</dbReference>
<evidence type="ECO:0000256" key="1">
    <source>
        <dbReference type="SAM" id="MobiDB-lite"/>
    </source>
</evidence>
<name>A0ABQ9UXX0_SAGOE</name>
<accession>A0ABQ9UXX0</accession>
<sequence>MKESEKNLVEESVNKNKFISKTPSKEEIEKECEDTSLRQETQQVKLLLPSTGVDVSSANEEEQEKRNSHLPKAMLRRTSNHGHARKRAKPSNSKLKLVRSLAVCEESSTPFADGPLETQDIIQLHISCPSDKEEEKSTKDVSEKEDKDKNKEKVPRKMLSRGK</sequence>
<organism evidence="2 3">
    <name type="scientific">Saguinus oedipus</name>
    <name type="common">Cotton-top tamarin</name>
    <name type="synonym">Oedipomidas oedipus</name>
    <dbReference type="NCBI Taxonomy" id="9490"/>
    <lineage>
        <taxon>Eukaryota</taxon>
        <taxon>Metazoa</taxon>
        <taxon>Chordata</taxon>
        <taxon>Craniata</taxon>
        <taxon>Vertebrata</taxon>
        <taxon>Euteleostomi</taxon>
        <taxon>Mammalia</taxon>
        <taxon>Eutheria</taxon>
        <taxon>Euarchontoglires</taxon>
        <taxon>Primates</taxon>
        <taxon>Haplorrhini</taxon>
        <taxon>Platyrrhini</taxon>
        <taxon>Cebidae</taxon>
        <taxon>Callitrichinae</taxon>
        <taxon>Saguinus</taxon>
    </lineage>
</organism>